<evidence type="ECO:0000313" key="8">
    <source>
        <dbReference type="EMBL" id="NYG31162.1"/>
    </source>
</evidence>
<accession>A0A7Y9QTJ9</accession>
<dbReference type="InterPro" id="IPR003661">
    <property type="entry name" value="HisK_dim/P_dom"/>
</dbReference>
<dbReference type="PROSITE" id="PS50112">
    <property type="entry name" value="PAS"/>
    <property type="match status" value="1"/>
</dbReference>
<dbReference type="CDD" id="cd12915">
    <property type="entry name" value="PDC2_DGC_like"/>
    <property type="match status" value="1"/>
</dbReference>
<comment type="catalytic activity">
    <reaction evidence="1">
        <text>ATP + protein L-histidine = ADP + protein N-phospho-L-histidine.</text>
        <dbReference type="EC" id="2.7.13.3"/>
    </reaction>
</comment>
<dbReference type="PROSITE" id="PS50109">
    <property type="entry name" value="HIS_KIN"/>
    <property type="match status" value="1"/>
</dbReference>
<dbReference type="Gene3D" id="1.10.287.130">
    <property type="match status" value="1"/>
</dbReference>
<evidence type="ECO:0000259" key="6">
    <source>
        <dbReference type="PROSITE" id="PS50109"/>
    </source>
</evidence>
<gene>
    <name evidence="8" type="ORF">BDD16_000148</name>
</gene>
<dbReference type="Proteomes" id="UP000518288">
    <property type="component" value="Unassembled WGS sequence"/>
</dbReference>
<feature type="domain" description="Histidine kinase" evidence="6">
    <location>
        <begin position="484"/>
        <end position="701"/>
    </location>
</feature>
<dbReference type="InterPro" id="IPR005467">
    <property type="entry name" value="His_kinase_dom"/>
</dbReference>
<dbReference type="InterPro" id="IPR036097">
    <property type="entry name" value="HisK_dim/P_sf"/>
</dbReference>
<evidence type="ECO:0000256" key="1">
    <source>
        <dbReference type="ARBA" id="ARBA00000085"/>
    </source>
</evidence>
<evidence type="ECO:0000256" key="2">
    <source>
        <dbReference type="ARBA" id="ARBA00012438"/>
    </source>
</evidence>
<dbReference type="CDD" id="cd00130">
    <property type="entry name" value="PAS"/>
    <property type="match status" value="1"/>
</dbReference>
<evidence type="ECO:0000256" key="3">
    <source>
        <dbReference type="ARBA" id="ARBA00022679"/>
    </source>
</evidence>
<dbReference type="SMART" id="SM00387">
    <property type="entry name" value="HATPase_c"/>
    <property type="match status" value="1"/>
</dbReference>
<dbReference type="InterPro" id="IPR035965">
    <property type="entry name" value="PAS-like_dom_sf"/>
</dbReference>
<proteinExistence type="predicted"/>
<keyword evidence="5" id="KW-0812">Transmembrane</keyword>
<dbReference type="Gene3D" id="3.30.450.20">
    <property type="entry name" value="PAS domain"/>
    <property type="match status" value="3"/>
</dbReference>
<dbReference type="SMART" id="SM00091">
    <property type="entry name" value="PAS"/>
    <property type="match status" value="1"/>
</dbReference>
<dbReference type="CDD" id="cd00082">
    <property type="entry name" value="HisKA"/>
    <property type="match status" value="1"/>
</dbReference>
<dbReference type="NCBIfam" id="TIGR00229">
    <property type="entry name" value="sensory_box"/>
    <property type="match status" value="1"/>
</dbReference>
<organism evidence="8 9">
    <name type="scientific">Sphaerotilus montanus</name>
    <dbReference type="NCBI Taxonomy" id="522889"/>
    <lineage>
        <taxon>Bacteria</taxon>
        <taxon>Pseudomonadati</taxon>
        <taxon>Pseudomonadota</taxon>
        <taxon>Betaproteobacteria</taxon>
        <taxon>Burkholderiales</taxon>
        <taxon>Sphaerotilaceae</taxon>
        <taxon>Sphaerotilus</taxon>
    </lineage>
</organism>
<evidence type="ECO:0000256" key="5">
    <source>
        <dbReference type="SAM" id="Phobius"/>
    </source>
</evidence>
<dbReference type="AlphaFoldDB" id="A0A7Y9QTJ9"/>
<evidence type="ECO:0000313" key="9">
    <source>
        <dbReference type="Proteomes" id="UP000518288"/>
    </source>
</evidence>
<protein>
    <recommendedName>
        <fullName evidence="2">histidine kinase</fullName>
        <ecNumber evidence="2">2.7.13.3</ecNumber>
    </recommendedName>
</protein>
<dbReference type="SUPFAM" id="SSF47384">
    <property type="entry name" value="Homodimeric domain of signal transducing histidine kinase"/>
    <property type="match status" value="1"/>
</dbReference>
<dbReference type="PANTHER" id="PTHR43047:SF72">
    <property type="entry name" value="OSMOSENSING HISTIDINE PROTEIN KINASE SLN1"/>
    <property type="match status" value="1"/>
</dbReference>
<name>A0A7Y9QTJ9_9BURK</name>
<dbReference type="Pfam" id="PF02518">
    <property type="entry name" value="HATPase_c"/>
    <property type="match status" value="1"/>
</dbReference>
<feature type="domain" description="PAS" evidence="7">
    <location>
        <begin position="341"/>
        <end position="386"/>
    </location>
</feature>
<dbReference type="Pfam" id="PF00512">
    <property type="entry name" value="HisKA"/>
    <property type="match status" value="1"/>
</dbReference>
<comment type="caution">
    <text evidence="8">The sequence shown here is derived from an EMBL/GenBank/DDBJ whole genome shotgun (WGS) entry which is preliminary data.</text>
</comment>
<dbReference type="GO" id="GO:0005886">
    <property type="term" value="C:plasma membrane"/>
    <property type="evidence" value="ECO:0007669"/>
    <property type="project" value="TreeGrafter"/>
</dbReference>
<dbReference type="Pfam" id="PF08448">
    <property type="entry name" value="PAS_4"/>
    <property type="match status" value="1"/>
</dbReference>
<dbReference type="InterPro" id="IPR003594">
    <property type="entry name" value="HATPase_dom"/>
</dbReference>
<keyword evidence="5" id="KW-1133">Transmembrane helix</keyword>
<dbReference type="RefSeq" id="WP_179632133.1">
    <property type="nucleotide sequence ID" value="NZ_JACCPZ010000001.1"/>
</dbReference>
<dbReference type="Gene3D" id="3.30.565.10">
    <property type="entry name" value="Histidine kinase-like ATPase, C-terminal domain"/>
    <property type="match status" value="1"/>
</dbReference>
<dbReference type="SMART" id="SM00388">
    <property type="entry name" value="HisKA"/>
    <property type="match status" value="1"/>
</dbReference>
<dbReference type="EC" id="2.7.13.3" evidence="2"/>
<dbReference type="InterPro" id="IPR000014">
    <property type="entry name" value="PAS"/>
</dbReference>
<evidence type="ECO:0000256" key="4">
    <source>
        <dbReference type="ARBA" id="ARBA00022777"/>
    </source>
</evidence>
<sequence length="713" mass="77699">MRTTWLSSTQLVWVGSGLLLLLVLLSGAFAVYQHQDTLAQETRRTQLLVRLLEDETTRTLDATALALAMVSERLHSGEPAASNLSERLVEAVRGLPYMRSLSVLDTSGKVLTSSNPTAIGATFDVQLLGQPVSTDEAWLGPWLPGRDLIDAARQDVTRRPAGTPPPLPGVGLITLVRQSRTPDGVTYLAVAALNPDYLSNHFQQILGEHTLNAALLDYQGRLLAGTEGVQRLPGTSVPGHRALQEFLPDQEHGSYEGTGLDATVVVTSFRASRKHPLLVVVEEPMAEVRSTWRSKLGWLLVADVVGMLVIVAGTVASWRSLRAHERMAAVLDRTRHRLEESERHLRAVIEAAPAPMFVLDPLGRYVLVNQAFEDFLGVRREDLIGQRADTDPTLSHLAYHPVRDVALWAGAGQSSYMENIILRNGARRQALVAKVALTRPDGRPGGVIGSITDVTSFREAEQRAADAVSASEAAHRAESEFIGNLSHALRTPLQSIIGFSELGVMRSRHDSAQHELFTHIQSGGQRMLLVVNDLLDLSRVNSTSGTLHRVRVDTCDLIGEVIRHARIDARTRQIDITVKPCADGTACVDALRFQQAARTLIERAVHVSPPGSHIEVHASRDSEGVLHWWIHDAGQGLPETECETMFSAFFQPRRATDAPSDSSGLELAICRQILRGLDGDVHCKNHPNGGSVCHVVLPAIDRTPSAVSVNKVG</sequence>
<dbReference type="PANTHER" id="PTHR43047">
    <property type="entry name" value="TWO-COMPONENT HISTIDINE PROTEIN KINASE"/>
    <property type="match status" value="1"/>
</dbReference>
<dbReference type="GO" id="GO:0009927">
    <property type="term" value="F:histidine phosphotransfer kinase activity"/>
    <property type="evidence" value="ECO:0007669"/>
    <property type="project" value="TreeGrafter"/>
</dbReference>
<evidence type="ECO:0000259" key="7">
    <source>
        <dbReference type="PROSITE" id="PS50112"/>
    </source>
</evidence>
<dbReference type="EMBL" id="JACCFH010000001">
    <property type="protein sequence ID" value="NYG31162.1"/>
    <property type="molecule type" value="Genomic_DNA"/>
</dbReference>
<keyword evidence="4" id="KW-0418">Kinase</keyword>
<dbReference type="InterPro" id="IPR013656">
    <property type="entry name" value="PAS_4"/>
</dbReference>
<dbReference type="GO" id="GO:0000155">
    <property type="term" value="F:phosphorelay sensor kinase activity"/>
    <property type="evidence" value="ECO:0007669"/>
    <property type="project" value="InterPro"/>
</dbReference>
<reference evidence="8 9" key="1">
    <citation type="submission" date="2020-07" db="EMBL/GenBank/DDBJ databases">
        <title>Genomic Encyclopedia of Archaeal and Bacterial Type Strains, Phase II (KMG-II): from individual species to whole genera.</title>
        <authorList>
            <person name="Goeker M."/>
        </authorList>
    </citation>
    <scope>NUCLEOTIDE SEQUENCE [LARGE SCALE GENOMIC DNA]</scope>
    <source>
        <strain evidence="8 9">DSM 21226</strain>
    </source>
</reference>
<dbReference type="SUPFAM" id="SSF55874">
    <property type="entry name" value="ATPase domain of HSP90 chaperone/DNA topoisomerase II/histidine kinase"/>
    <property type="match status" value="1"/>
</dbReference>
<keyword evidence="9" id="KW-1185">Reference proteome</keyword>
<dbReference type="SUPFAM" id="SSF55785">
    <property type="entry name" value="PYP-like sensor domain (PAS domain)"/>
    <property type="match status" value="1"/>
</dbReference>
<keyword evidence="5" id="KW-0472">Membrane</keyword>
<feature type="transmembrane region" description="Helical" evidence="5">
    <location>
        <begin position="296"/>
        <end position="318"/>
    </location>
</feature>
<keyword evidence="3" id="KW-0808">Transferase</keyword>
<dbReference type="InterPro" id="IPR036890">
    <property type="entry name" value="HATPase_C_sf"/>
</dbReference>